<dbReference type="InterPro" id="IPR022591">
    <property type="entry name" value="TAF1_HAT_dom"/>
</dbReference>
<sequence length="194" mass="22652">MWLGGWDGDIVLFEYSEEHPLLLPNVGMASKVINYYKKKGNEGRPKFKHGICVVFGKNDTTKHLFLGNLREGTMLQSLSSKLLRVPIYRHRPFSTDFLIIRSKNKFHIRDIPAIFVTGQILPKVEIPPPNSRKTNNFTARRLEVYIWRLFKNQKDKKEKKVKIEDIKAAFPIHSETSIRKKLKVFLKDVPEICF</sequence>
<dbReference type="GO" id="GO:0051123">
    <property type="term" value="P:RNA polymerase II preinitiation complex assembly"/>
    <property type="evidence" value="ECO:0007669"/>
    <property type="project" value="TreeGrafter"/>
</dbReference>
<dbReference type="GO" id="GO:0016251">
    <property type="term" value="F:RNA polymerase II general transcription initiation factor activity"/>
    <property type="evidence" value="ECO:0007669"/>
    <property type="project" value="InterPro"/>
</dbReference>
<dbReference type="GeneID" id="25904257"/>
<evidence type="ECO:0000256" key="2">
    <source>
        <dbReference type="ARBA" id="ARBA00023242"/>
    </source>
</evidence>
<dbReference type="GO" id="GO:0005669">
    <property type="term" value="C:transcription factor TFIID complex"/>
    <property type="evidence" value="ECO:0007669"/>
    <property type="project" value="InterPro"/>
</dbReference>
<name>A0A0L0G521_9EUKA</name>
<keyword evidence="2" id="KW-0539">Nucleus</keyword>
<dbReference type="PANTHER" id="PTHR13900">
    <property type="entry name" value="TRANSCRIPTION INITIATION FACTOR TFIID"/>
    <property type="match status" value="1"/>
</dbReference>
<organism evidence="4 5">
    <name type="scientific">Sphaeroforma arctica JP610</name>
    <dbReference type="NCBI Taxonomy" id="667725"/>
    <lineage>
        <taxon>Eukaryota</taxon>
        <taxon>Ichthyosporea</taxon>
        <taxon>Ichthyophonida</taxon>
        <taxon>Sphaeroforma</taxon>
    </lineage>
</organism>
<protein>
    <recommendedName>
        <fullName evidence="3">Transcription initiation factor TFIID subunit 1 histone acetyltransferase domain-containing protein</fullName>
    </recommendedName>
</protein>
<evidence type="ECO:0000313" key="5">
    <source>
        <dbReference type="Proteomes" id="UP000054560"/>
    </source>
</evidence>
<dbReference type="GO" id="GO:0004402">
    <property type="term" value="F:histone acetyltransferase activity"/>
    <property type="evidence" value="ECO:0007669"/>
    <property type="project" value="InterPro"/>
</dbReference>
<dbReference type="Pfam" id="PF12157">
    <property type="entry name" value="DUF3591"/>
    <property type="match status" value="1"/>
</dbReference>
<dbReference type="EMBL" id="KQ241794">
    <property type="protein sequence ID" value="KNC84019.1"/>
    <property type="molecule type" value="Genomic_DNA"/>
</dbReference>
<dbReference type="OrthoDB" id="5752at2759"/>
<dbReference type="eggNOG" id="KOG0008">
    <property type="taxonomic scope" value="Eukaryota"/>
</dbReference>
<comment type="subcellular location">
    <subcellularLocation>
        <location evidence="1">Nucleus</location>
    </subcellularLocation>
</comment>
<dbReference type="STRING" id="667725.A0A0L0G521"/>
<reference evidence="4 5" key="1">
    <citation type="submission" date="2011-02" db="EMBL/GenBank/DDBJ databases">
        <title>The Genome Sequence of Sphaeroforma arctica JP610.</title>
        <authorList>
            <consortium name="The Broad Institute Genome Sequencing Platform"/>
            <person name="Russ C."/>
            <person name="Cuomo C."/>
            <person name="Young S.K."/>
            <person name="Zeng Q."/>
            <person name="Gargeya S."/>
            <person name="Alvarado L."/>
            <person name="Berlin A."/>
            <person name="Chapman S.B."/>
            <person name="Chen Z."/>
            <person name="Freedman E."/>
            <person name="Gellesch M."/>
            <person name="Goldberg J."/>
            <person name="Griggs A."/>
            <person name="Gujja S."/>
            <person name="Heilman E."/>
            <person name="Heiman D."/>
            <person name="Howarth C."/>
            <person name="Mehta T."/>
            <person name="Neiman D."/>
            <person name="Pearson M."/>
            <person name="Roberts A."/>
            <person name="Saif S."/>
            <person name="Shea T."/>
            <person name="Shenoy N."/>
            <person name="Sisk P."/>
            <person name="Stolte C."/>
            <person name="Sykes S."/>
            <person name="White J."/>
            <person name="Yandava C."/>
            <person name="Burger G."/>
            <person name="Gray M.W."/>
            <person name="Holland P.W.H."/>
            <person name="King N."/>
            <person name="Lang F.B.F."/>
            <person name="Roger A.J."/>
            <person name="Ruiz-Trillo I."/>
            <person name="Haas B."/>
            <person name="Nusbaum C."/>
            <person name="Birren B."/>
        </authorList>
    </citation>
    <scope>NUCLEOTIDE SEQUENCE [LARGE SCALE GENOMIC DNA]</scope>
    <source>
        <strain evidence="4 5">JP610</strain>
    </source>
</reference>
<dbReference type="AlphaFoldDB" id="A0A0L0G521"/>
<keyword evidence="5" id="KW-1185">Reference proteome</keyword>
<dbReference type="InterPro" id="IPR040240">
    <property type="entry name" value="TAF1"/>
</dbReference>
<dbReference type="RefSeq" id="XP_014157921.1">
    <property type="nucleotide sequence ID" value="XM_014302446.1"/>
</dbReference>
<dbReference type="PANTHER" id="PTHR13900:SF0">
    <property type="entry name" value="TRANSCRIPTION INITIATION FACTOR TFIID SUBUNIT 1"/>
    <property type="match status" value="1"/>
</dbReference>
<evidence type="ECO:0000256" key="1">
    <source>
        <dbReference type="ARBA" id="ARBA00004123"/>
    </source>
</evidence>
<gene>
    <name evidence="4" type="ORF">SARC_03753</name>
</gene>
<evidence type="ECO:0000259" key="3">
    <source>
        <dbReference type="Pfam" id="PF12157"/>
    </source>
</evidence>
<evidence type="ECO:0000313" key="4">
    <source>
        <dbReference type="EMBL" id="KNC84019.1"/>
    </source>
</evidence>
<dbReference type="Proteomes" id="UP000054560">
    <property type="component" value="Unassembled WGS sequence"/>
</dbReference>
<dbReference type="GO" id="GO:0017025">
    <property type="term" value="F:TBP-class protein binding"/>
    <property type="evidence" value="ECO:0007669"/>
    <property type="project" value="InterPro"/>
</dbReference>
<proteinExistence type="predicted"/>
<accession>A0A0L0G521</accession>
<feature type="domain" description="Transcription initiation factor TFIID subunit 1 histone acetyltransferase" evidence="3">
    <location>
        <begin position="7"/>
        <end position="187"/>
    </location>
</feature>